<dbReference type="AlphaFoldDB" id="A0A0E9W6V4"/>
<sequence length="43" mass="4670">MVQVCARGCVFANFEFGSSSVVFYSVMPGCVFICRSDTAGIRK</sequence>
<accession>A0A0E9W6V4</accession>
<organism evidence="1">
    <name type="scientific">Anguilla anguilla</name>
    <name type="common">European freshwater eel</name>
    <name type="synonym">Muraena anguilla</name>
    <dbReference type="NCBI Taxonomy" id="7936"/>
    <lineage>
        <taxon>Eukaryota</taxon>
        <taxon>Metazoa</taxon>
        <taxon>Chordata</taxon>
        <taxon>Craniata</taxon>
        <taxon>Vertebrata</taxon>
        <taxon>Euteleostomi</taxon>
        <taxon>Actinopterygii</taxon>
        <taxon>Neopterygii</taxon>
        <taxon>Teleostei</taxon>
        <taxon>Anguilliformes</taxon>
        <taxon>Anguillidae</taxon>
        <taxon>Anguilla</taxon>
    </lineage>
</organism>
<name>A0A0E9W6V4_ANGAN</name>
<dbReference type="EMBL" id="GBXM01022536">
    <property type="protein sequence ID" value="JAH86041.1"/>
    <property type="molecule type" value="Transcribed_RNA"/>
</dbReference>
<proteinExistence type="predicted"/>
<evidence type="ECO:0000313" key="1">
    <source>
        <dbReference type="EMBL" id="JAH86041.1"/>
    </source>
</evidence>
<protein>
    <submittedName>
        <fullName evidence="1">Uncharacterized protein</fullName>
    </submittedName>
</protein>
<reference evidence="1" key="1">
    <citation type="submission" date="2014-11" db="EMBL/GenBank/DDBJ databases">
        <authorList>
            <person name="Amaro Gonzalez C."/>
        </authorList>
    </citation>
    <scope>NUCLEOTIDE SEQUENCE</scope>
</reference>
<reference evidence="1" key="2">
    <citation type="journal article" date="2015" name="Fish Shellfish Immunol.">
        <title>Early steps in the European eel (Anguilla anguilla)-Vibrio vulnificus interaction in the gills: Role of the RtxA13 toxin.</title>
        <authorList>
            <person name="Callol A."/>
            <person name="Pajuelo D."/>
            <person name="Ebbesson L."/>
            <person name="Teles M."/>
            <person name="MacKenzie S."/>
            <person name="Amaro C."/>
        </authorList>
    </citation>
    <scope>NUCLEOTIDE SEQUENCE</scope>
</reference>